<dbReference type="InterPro" id="IPR036388">
    <property type="entry name" value="WH-like_DNA-bd_sf"/>
</dbReference>
<accession>A0A5B8Y1Z2</accession>
<dbReference type="SMART" id="SM00347">
    <property type="entry name" value="HTH_MARR"/>
    <property type="match status" value="1"/>
</dbReference>
<keyword evidence="1" id="KW-0805">Transcription regulation</keyword>
<accession>A0A4Y6PPK2</accession>
<name>A0A4Y6PPK2_PERCE</name>
<dbReference type="InterPro" id="IPR036390">
    <property type="entry name" value="WH_DNA-bd_sf"/>
</dbReference>
<dbReference type="Proteomes" id="UP000315995">
    <property type="component" value="Chromosome"/>
</dbReference>
<organism evidence="5 6">
    <name type="scientific">Persicimonas caeni</name>
    <dbReference type="NCBI Taxonomy" id="2292766"/>
    <lineage>
        <taxon>Bacteria</taxon>
        <taxon>Deltaproteobacteria</taxon>
        <taxon>Bradymonadales</taxon>
        <taxon>Bradymonadaceae</taxon>
        <taxon>Persicimonas</taxon>
    </lineage>
</organism>
<dbReference type="InterPro" id="IPR055166">
    <property type="entry name" value="Transc_reg_Sar_Rot_HTH"/>
</dbReference>
<dbReference type="GO" id="GO:0003700">
    <property type="term" value="F:DNA-binding transcription factor activity"/>
    <property type="evidence" value="ECO:0007669"/>
    <property type="project" value="InterPro"/>
</dbReference>
<dbReference type="Gene3D" id="1.10.10.10">
    <property type="entry name" value="Winged helix-like DNA-binding domain superfamily/Winged helix DNA-binding domain"/>
    <property type="match status" value="1"/>
</dbReference>
<gene>
    <name evidence="5" type="ORF">FIV42_03980</name>
</gene>
<dbReference type="OrthoDB" id="9799747at2"/>
<reference evidence="5 6" key="1">
    <citation type="submission" date="2019-06" db="EMBL/GenBank/DDBJ databases">
        <title>Persicimonas caeni gen. nov., sp. nov., a predatory bacterium isolated from solar saltern.</title>
        <authorList>
            <person name="Wang S."/>
        </authorList>
    </citation>
    <scope>NUCLEOTIDE SEQUENCE [LARGE SCALE GENOMIC DNA]</scope>
    <source>
        <strain evidence="5 6">YN101</strain>
    </source>
</reference>
<dbReference type="GO" id="GO:0003677">
    <property type="term" value="F:DNA binding"/>
    <property type="evidence" value="ECO:0007669"/>
    <property type="project" value="UniProtKB-KW"/>
</dbReference>
<dbReference type="Pfam" id="PF22381">
    <property type="entry name" value="Staph_reg_Sar_Rot"/>
    <property type="match status" value="1"/>
</dbReference>
<dbReference type="PANTHER" id="PTHR33164">
    <property type="entry name" value="TRANSCRIPTIONAL REGULATOR, MARR FAMILY"/>
    <property type="match status" value="1"/>
</dbReference>
<dbReference type="PRINTS" id="PR00598">
    <property type="entry name" value="HTHMARR"/>
</dbReference>
<dbReference type="SUPFAM" id="SSF46785">
    <property type="entry name" value="Winged helix' DNA-binding domain"/>
    <property type="match status" value="1"/>
</dbReference>
<dbReference type="InterPro" id="IPR039422">
    <property type="entry name" value="MarR/SlyA-like"/>
</dbReference>
<proteinExistence type="predicted"/>
<dbReference type="InterPro" id="IPR000835">
    <property type="entry name" value="HTH_MarR-typ"/>
</dbReference>
<evidence type="ECO:0000256" key="2">
    <source>
        <dbReference type="ARBA" id="ARBA00023125"/>
    </source>
</evidence>
<dbReference type="AlphaFoldDB" id="A0A4Y6PPK2"/>
<evidence type="ECO:0000256" key="3">
    <source>
        <dbReference type="ARBA" id="ARBA00023163"/>
    </source>
</evidence>
<dbReference type="GO" id="GO:0006950">
    <property type="term" value="P:response to stress"/>
    <property type="evidence" value="ECO:0007669"/>
    <property type="project" value="TreeGrafter"/>
</dbReference>
<dbReference type="EMBL" id="CP041186">
    <property type="protein sequence ID" value="QDG49927.1"/>
    <property type="molecule type" value="Genomic_DNA"/>
</dbReference>
<evidence type="ECO:0000313" key="6">
    <source>
        <dbReference type="Proteomes" id="UP000315995"/>
    </source>
</evidence>
<dbReference type="PANTHER" id="PTHR33164:SF101">
    <property type="entry name" value="TRANSCRIPTIONAL REPRESSOR MPRA"/>
    <property type="match status" value="1"/>
</dbReference>
<evidence type="ECO:0000259" key="4">
    <source>
        <dbReference type="PROSITE" id="PS50995"/>
    </source>
</evidence>
<dbReference type="PROSITE" id="PS50995">
    <property type="entry name" value="HTH_MARR_2"/>
    <property type="match status" value="1"/>
</dbReference>
<protein>
    <submittedName>
        <fullName evidence="5">MarR family transcriptional regulator</fullName>
    </submittedName>
</protein>
<keyword evidence="3" id="KW-0804">Transcription</keyword>
<sequence length="154" mass="17233">MPTHYEGSKKERIALDSFIKFMRASESVTSKLAHGLADYNLTMSQFGTLEVLYHLGPMCQKAIGEKLLKSGGNITMVVNNLEDRGLVSRKRRESDRRFVSVALTEEGTALIEEVLPHHVELIVEMFGVLSDDEQQRMGEFCKRIGLAAASEEES</sequence>
<evidence type="ECO:0000256" key="1">
    <source>
        <dbReference type="ARBA" id="ARBA00023015"/>
    </source>
</evidence>
<keyword evidence="6" id="KW-1185">Reference proteome</keyword>
<keyword evidence="2" id="KW-0238">DNA-binding</keyword>
<feature type="domain" description="HTH marR-type" evidence="4">
    <location>
        <begin position="14"/>
        <end position="146"/>
    </location>
</feature>
<evidence type="ECO:0000313" key="5">
    <source>
        <dbReference type="EMBL" id="QDG49927.1"/>
    </source>
</evidence>
<dbReference type="RefSeq" id="WP_141196424.1">
    <property type="nucleotide sequence ID" value="NZ_CP041186.1"/>
</dbReference>